<evidence type="ECO:0000313" key="3">
    <source>
        <dbReference type="EMBL" id="KZO97220.1"/>
    </source>
</evidence>
<keyword evidence="2" id="KW-0812">Transmembrane</keyword>
<organism evidence="3 4">
    <name type="scientific">Calocera viscosa (strain TUFC12733)</name>
    <dbReference type="NCBI Taxonomy" id="1330018"/>
    <lineage>
        <taxon>Eukaryota</taxon>
        <taxon>Fungi</taxon>
        <taxon>Dikarya</taxon>
        <taxon>Basidiomycota</taxon>
        <taxon>Agaricomycotina</taxon>
        <taxon>Dacrymycetes</taxon>
        <taxon>Dacrymycetales</taxon>
        <taxon>Dacrymycetaceae</taxon>
        <taxon>Calocera</taxon>
    </lineage>
</organism>
<dbReference type="EMBL" id="KV417280">
    <property type="protein sequence ID" value="KZO97220.1"/>
    <property type="molecule type" value="Genomic_DNA"/>
</dbReference>
<feature type="compositionally biased region" description="Low complexity" evidence="1">
    <location>
        <begin position="100"/>
        <end position="110"/>
    </location>
</feature>
<feature type="compositionally biased region" description="Pro residues" evidence="1">
    <location>
        <begin position="19"/>
        <end position="32"/>
    </location>
</feature>
<feature type="compositionally biased region" description="Polar residues" evidence="1">
    <location>
        <begin position="555"/>
        <end position="571"/>
    </location>
</feature>
<accession>A0A167N0F5</accession>
<gene>
    <name evidence="3" type="ORF">CALVIDRAFT_79554</name>
</gene>
<feature type="compositionally biased region" description="Pro residues" evidence="1">
    <location>
        <begin position="1"/>
        <end position="10"/>
    </location>
</feature>
<protein>
    <submittedName>
        <fullName evidence="3">Uncharacterized protein</fullName>
    </submittedName>
</protein>
<keyword evidence="2" id="KW-0472">Membrane</keyword>
<dbReference type="AlphaFoldDB" id="A0A167N0F5"/>
<evidence type="ECO:0000256" key="1">
    <source>
        <dbReference type="SAM" id="MobiDB-lite"/>
    </source>
</evidence>
<evidence type="ECO:0000256" key="2">
    <source>
        <dbReference type="SAM" id="Phobius"/>
    </source>
</evidence>
<keyword evidence="2" id="KW-1133">Transmembrane helix</keyword>
<dbReference type="Proteomes" id="UP000076738">
    <property type="component" value="Unassembled WGS sequence"/>
</dbReference>
<evidence type="ECO:0000313" key="4">
    <source>
        <dbReference type="Proteomes" id="UP000076738"/>
    </source>
</evidence>
<proteinExistence type="predicted"/>
<feature type="region of interest" description="Disordered" evidence="1">
    <location>
        <begin position="549"/>
        <end position="580"/>
    </location>
</feature>
<feature type="transmembrane region" description="Helical" evidence="2">
    <location>
        <begin position="46"/>
        <end position="64"/>
    </location>
</feature>
<reference evidence="3 4" key="1">
    <citation type="journal article" date="2016" name="Mol. Biol. Evol.">
        <title>Comparative Genomics of Early-Diverging Mushroom-Forming Fungi Provides Insights into the Origins of Lignocellulose Decay Capabilities.</title>
        <authorList>
            <person name="Nagy L.G."/>
            <person name="Riley R."/>
            <person name="Tritt A."/>
            <person name="Adam C."/>
            <person name="Daum C."/>
            <person name="Floudas D."/>
            <person name="Sun H."/>
            <person name="Yadav J.S."/>
            <person name="Pangilinan J."/>
            <person name="Larsson K.H."/>
            <person name="Matsuura K."/>
            <person name="Barry K."/>
            <person name="Labutti K."/>
            <person name="Kuo R."/>
            <person name="Ohm R.A."/>
            <person name="Bhattacharya S.S."/>
            <person name="Shirouzu T."/>
            <person name="Yoshinaga Y."/>
            <person name="Martin F.M."/>
            <person name="Grigoriev I.V."/>
            <person name="Hibbett D.S."/>
        </authorList>
    </citation>
    <scope>NUCLEOTIDE SEQUENCE [LARGE SCALE GENOMIC DNA]</scope>
    <source>
        <strain evidence="3 4">TUFC12733</strain>
    </source>
</reference>
<feature type="region of interest" description="Disordered" evidence="1">
    <location>
        <begin position="100"/>
        <end position="119"/>
    </location>
</feature>
<sequence>MSPPPSPRPLLPSSHPSPRSLPSPLHPHPPRTTSPFSPGIVTRRRLLLLSLLLAGSLISLLLAGETLYRPPRIPDLPIPKELPHGGSYLPHAPDELDVLRGAGRPAADSPAPAPEGPEGPKLSLVVVWEESDPNAFHASFPYFISSIRANSPLLELVLIWIHPDHMEDCGDPLGAAGVSPAGVEEGDNVRLVCLSRREHWEAHRDYFCAPKRWDCQDEEGEVVLRTMMQRGEMDWYKSFFKIYRAYVFAKYLSPGVDWWGWADFDTVMGNYLTQFPWEAKSYDVLIPATPDDTLLFLRSHLAFFSCHPETEQKLLMFPNLASPEIYVERHKPGEFLAIEESEYSAFIIRNPDISFLILPEAMAHIPVHLFTASTLKYYTPGGVFRTSAYDPPTTPSISSMPVLDLLPLLTTSPPARLFSPKGITRPVSIFAGSYEYGLWFPLEFATHYNHFHPVPEGWRRIVGRGGGYRGGEEGVWERLEPPREARGALPVGGEGEAVQVVEGMYLHWFEEKWNGGTCVSLSPSSLPAFVSLPAARLSFLPSPPIVHSFPPAPPSTTTDIPAQNGSTTSPNAHCARPKRS</sequence>
<keyword evidence="4" id="KW-1185">Reference proteome</keyword>
<feature type="region of interest" description="Disordered" evidence="1">
    <location>
        <begin position="1"/>
        <end position="37"/>
    </location>
</feature>
<name>A0A167N0F5_CALVF</name>
<dbReference type="OrthoDB" id="2588202at2759"/>